<name>A0A0F9CU32_9ZZZZ</name>
<dbReference type="EMBL" id="LAZR01031737">
    <property type="protein sequence ID" value="KKL52878.1"/>
    <property type="molecule type" value="Genomic_DNA"/>
</dbReference>
<comment type="caution">
    <text evidence="1">The sequence shown here is derived from an EMBL/GenBank/DDBJ whole genome shotgun (WGS) entry which is preliminary data.</text>
</comment>
<organism evidence="1">
    <name type="scientific">marine sediment metagenome</name>
    <dbReference type="NCBI Taxonomy" id="412755"/>
    <lineage>
        <taxon>unclassified sequences</taxon>
        <taxon>metagenomes</taxon>
        <taxon>ecological metagenomes</taxon>
    </lineage>
</organism>
<dbReference type="AlphaFoldDB" id="A0A0F9CU32"/>
<accession>A0A0F9CU32</accession>
<proteinExistence type="predicted"/>
<protein>
    <submittedName>
        <fullName evidence="1">Uncharacterized protein</fullName>
    </submittedName>
</protein>
<gene>
    <name evidence="1" type="ORF">LCGC14_2281100</name>
</gene>
<feature type="non-terminal residue" evidence="1">
    <location>
        <position position="55"/>
    </location>
</feature>
<sequence length="55" mass="6329">MKEKDFKAISELDLYQKEEKVEVEVGTIVLSPGYEIFDPKLRGDYGYGKMKNVVT</sequence>
<evidence type="ECO:0000313" key="1">
    <source>
        <dbReference type="EMBL" id="KKL52878.1"/>
    </source>
</evidence>
<reference evidence="1" key="1">
    <citation type="journal article" date="2015" name="Nature">
        <title>Complex archaea that bridge the gap between prokaryotes and eukaryotes.</title>
        <authorList>
            <person name="Spang A."/>
            <person name="Saw J.H."/>
            <person name="Jorgensen S.L."/>
            <person name="Zaremba-Niedzwiedzka K."/>
            <person name="Martijn J."/>
            <person name="Lind A.E."/>
            <person name="van Eijk R."/>
            <person name="Schleper C."/>
            <person name="Guy L."/>
            <person name="Ettema T.J."/>
        </authorList>
    </citation>
    <scope>NUCLEOTIDE SEQUENCE</scope>
</reference>